<feature type="compositionally biased region" description="Basic residues" evidence="1">
    <location>
        <begin position="680"/>
        <end position="690"/>
    </location>
</feature>
<feature type="compositionally biased region" description="Pro residues" evidence="1">
    <location>
        <begin position="555"/>
        <end position="564"/>
    </location>
</feature>
<feature type="compositionally biased region" description="Basic and acidic residues" evidence="1">
    <location>
        <begin position="98"/>
        <end position="115"/>
    </location>
</feature>
<evidence type="ECO:0000313" key="2">
    <source>
        <dbReference type="EMBL" id="KAF2832018.1"/>
    </source>
</evidence>
<sequence length="726" mass="80774">MMAVLEAILPVVSRSSSLALELYRVAASSHDEAAKDLIQAAGATNNFASVLKQIGTIVKEDDRLPSHEAIETLEEVIEQSRSISAELESLAALADEEQHHRNGDAHYDSHERSRQDQPPTTRLVYLATHLEALRVTLSVLLQTLYTAQSIIWSKFRPTISPQQTAKAVANERLQLESLITEQQMSILSAISIYELVPIGNSRLLMEADSSQSLVAAGDMPSPGNLLRFQDRYIGSLDMTSSTTPKRLVSVRNVTSSQAERLLDRWTCLPQVKSDLEETERRSRTQQRESRQPMVESDDEEEQCQRQKLAGSGTRMSAPPQRSGGVQPLFMDANTLPIPVRETRYGPTAPLSPAASPGTSRNSLPVPSNEQDSPVSPRSSISSLPVEAAAAVEAKEEDEDLDLEIPWQLCTRKYYWKYVDGKIVGSNTEQLPSVAFLERNSWTEIMASWVCKEAIREAGYRFTQVQKDVKDGRRTKFETCFCIEKPLQFERVKNLVERTVEIYRQRKPPSPPPQVRRSSFNRLPQQFGRASEIDRDRTPVPSKTHPPLGRTTSSVPIPPMVPPPLDRSLSMPGPGFQHGPNPHPSALQIPMPPQGPYSTSVPQSPYSPHMPPGPYPQQLYNSPQAMYPPNPTFGIPALPPHLQPYNVNVQQSPLRQLYPVPTARSKYDDEYSTTDSDSAKERRRRRSRSRSRYAAESKKKSHNKSKAAGVLMGVGGLTALLDGLSGL</sequence>
<evidence type="ECO:0000256" key="1">
    <source>
        <dbReference type="SAM" id="MobiDB-lite"/>
    </source>
</evidence>
<dbReference type="EMBL" id="MU006217">
    <property type="protein sequence ID" value="KAF2832018.1"/>
    <property type="molecule type" value="Genomic_DNA"/>
</dbReference>
<feature type="region of interest" description="Disordered" evidence="1">
    <location>
        <begin position="502"/>
        <end position="626"/>
    </location>
</feature>
<accession>A0A6A7AH20</accession>
<keyword evidence="3" id="KW-1185">Reference proteome</keyword>
<feature type="compositionally biased region" description="Basic and acidic residues" evidence="1">
    <location>
        <begin position="274"/>
        <end position="290"/>
    </location>
</feature>
<feature type="compositionally biased region" description="Polar residues" evidence="1">
    <location>
        <begin position="356"/>
        <end position="371"/>
    </location>
</feature>
<proteinExistence type="predicted"/>
<feature type="region of interest" description="Disordered" evidence="1">
    <location>
        <begin position="660"/>
        <end position="706"/>
    </location>
</feature>
<gene>
    <name evidence="2" type="ORF">CC86DRAFT_340187</name>
</gene>
<organism evidence="2 3">
    <name type="scientific">Ophiobolus disseminans</name>
    <dbReference type="NCBI Taxonomy" id="1469910"/>
    <lineage>
        <taxon>Eukaryota</taxon>
        <taxon>Fungi</taxon>
        <taxon>Dikarya</taxon>
        <taxon>Ascomycota</taxon>
        <taxon>Pezizomycotina</taxon>
        <taxon>Dothideomycetes</taxon>
        <taxon>Pleosporomycetidae</taxon>
        <taxon>Pleosporales</taxon>
        <taxon>Pleosporineae</taxon>
        <taxon>Phaeosphaeriaceae</taxon>
        <taxon>Ophiobolus</taxon>
    </lineage>
</organism>
<feature type="compositionally biased region" description="Low complexity" evidence="1">
    <location>
        <begin position="372"/>
        <end position="382"/>
    </location>
</feature>
<reference evidence="2" key="1">
    <citation type="journal article" date="2020" name="Stud. Mycol.">
        <title>101 Dothideomycetes genomes: a test case for predicting lifestyles and emergence of pathogens.</title>
        <authorList>
            <person name="Haridas S."/>
            <person name="Albert R."/>
            <person name="Binder M."/>
            <person name="Bloem J."/>
            <person name="Labutti K."/>
            <person name="Salamov A."/>
            <person name="Andreopoulos B."/>
            <person name="Baker S."/>
            <person name="Barry K."/>
            <person name="Bills G."/>
            <person name="Bluhm B."/>
            <person name="Cannon C."/>
            <person name="Castanera R."/>
            <person name="Culley D."/>
            <person name="Daum C."/>
            <person name="Ezra D."/>
            <person name="Gonzalez J."/>
            <person name="Henrissat B."/>
            <person name="Kuo A."/>
            <person name="Liang C."/>
            <person name="Lipzen A."/>
            <person name="Lutzoni F."/>
            <person name="Magnuson J."/>
            <person name="Mondo S."/>
            <person name="Nolan M."/>
            <person name="Ohm R."/>
            <person name="Pangilinan J."/>
            <person name="Park H.-J."/>
            <person name="Ramirez L."/>
            <person name="Alfaro M."/>
            <person name="Sun H."/>
            <person name="Tritt A."/>
            <person name="Yoshinaga Y."/>
            <person name="Zwiers L.-H."/>
            <person name="Turgeon B."/>
            <person name="Goodwin S."/>
            <person name="Spatafora J."/>
            <person name="Crous P."/>
            <person name="Grigoriev I."/>
        </authorList>
    </citation>
    <scope>NUCLEOTIDE SEQUENCE</scope>
    <source>
        <strain evidence="2">CBS 113818</strain>
    </source>
</reference>
<name>A0A6A7AH20_9PLEO</name>
<dbReference type="OrthoDB" id="5431013at2759"/>
<dbReference type="AlphaFoldDB" id="A0A6A7AH20"/>
<protein>
    <submittedName>
        <fullName evidence="2">Uncharacterized protein</fullName>
    </submittedName>
</protein>
<feature type="region of interest" description="Disordered" evidence="1">
    <location>
        <begin position="98"/>
        <end position="118"/>
    </location>
</feature>
<evidence type="ECO:0000313" key="3">
    <source>
        <dbReference type="Proteomes" id="UP000799424"/>
    </source>
</evidence>
<dbReference type="Proteomes" id="UP000799424">
    <property type="component" value="Unassembled WGS sequence"/>
</dbReference>
<feature type="region of interest" description="Disordered" evidence="1">
    <location>
        <begin position="274"/>
        <end position="382"/>
    </location>
</feature>